<dbReference type="RefSeq" id="WP_378284177.1">
    <property type="nucleotide sequence ID" value="NZ_JBHSON010000032.1"/>
</dbReference>
<name>A0ABW1A3F2_9ACTN</name>
<reference evidence="2" key="1">
    <citation type="journal article" date="2019" name="Int. J. Syst. Evol. Microbiol.">
        <title>The Global Catalogue of Microorganisms (GCM) 10K type strain sequencing project: providing services to taxonomists for standard genome sequencing and annotation.</title>
        <authorList>
            <consortium name="The Broad Institute Genomics Platform"/>
            <consortium name="The Broad Institute Genome Sequencing Center for Infectious Disease"/>
            <person name="Wu L."/>
            <person name="Ma J."/>
        </authorList>
    </citation>
    <scope>NUCLEOTIDE SEQUENCE [LARGE SCALE GENOMIC DNA]</scope>
    <source>
        <strain evidence="2">KCTC 42087</strain>
    </source>
</reference>
<dbReference type="EMBL" id="JBHSON010000032">
    <property type="protein sequence ID" value="MFC5748514.1"/>
    <property type="molecule type" value="Genomic_DNA"/>
</dbReference>
<evidence type="ECO:0000313" key="1">
    <source>
        <dbReference type="EMBL" id="MFC5748514.1"/>
    </source>
</evidence>
<dbReference type="InterPro" id="IPR045592">
    <property type="entry name" value="DUF6461"/>
</dbReference>
<comment type="caution">
    <text evidence="1">The sequence shown here is derived from an EMBL/GenBank/DDBJ whole genome shotgun (WGS) entry which is preliminary data.</text>
</comment>
<dbReference type="Pfam" id="PF20062">
    <property type="entry name" value="DUF6461"/>
    <property type="match status" value="1"/>
</dbReference>
<sequence>MTDAISPFRWLSGRSALGEIFCVSLFRGLSPVEVLRRFGPEDATSRAMSMRELWDLVAEFTHLTRAGNGGGYVGALQADGWSVAVEPLGWYASLTEFGAKLSRGCEMVAVSRHDYAEDHFVHAIDGELLTGFIPNKSTRRWGRAPDALNEALNKFGFPTEDLDDAAREASWRRIYEDRVARAFAVAAEVTGVAFTRDLIDGLLLAGAVDQSPLSGPQPKNV</sequence>
<dbReference type="Proteomes" id="UP001596074">
    <property type="component" value="Unassembled WGS sequence"/>
</dbReference>
<accession>A0ABW1A3F2</accession>
<organism evidence="1 2">
    <name type="scientific">Actinomadura rugatobispora</name>
    <dbReference type="NCBI Taxonomy" id="1994"/>
    <lineage>
        <taxon>Bacteria</taxon>
        <taxon>Bacillati</taxon>
        <taxon>Actinomycetota</taxon>
        <taxon>Actinomycetes</taxon>
        <taxon>Streptosporangiales</taxon>
        <taxon>Thermomonosporaceae</taxon>
        <taxon>Actinomadura</taxon>
    </lineage>
</organism>
<gene>
    <name evidence="1" type="ORF">ACFPZN_23100</name>
</gene>
<evidence type="ECO:0000313" key="2">
    <source>
        <dbReference type="Proteomes" id="UP001596074"/>
    </source>
</evidence>
<protein>
    <submittedName>
        <fullName evidence="1">DUF6461 domain-containing protein</fullName>
    </submittedName>
</protein>
<keyword evidence="2" id="KW-1185">Reference proteome</keyword>
<proteinExistence type="predicted"/>